<evidence type="ECO:0000313" key="2">
    <source>
        <dbReference type="Proteomes" id="UP000694845"/>
    </source>
</evidence>
<gene>
    <name evidence="3" type="primary">LOC110982764</name>
</gene>
<keyword evidence="1" id="KW-1133">Transmembrane helix</keyword>
<sequence>MLVRLDQCIVPNAGNPHSRNRNDVILPRESSSYLVLWPPPRHSIHYLRKGIVMGTRVRHRKTALQHNCRRSRLFHRCATPIAAKIRVLGFQYPSFSTVKPLLVLKLERHVCSQLTYNKIMVEGSIRSYDPLAYHVNNVKDIRPDIVRAHRENDTEEIKRLLAEGEPSDYDVFICVNEGWHAFVLCAPANEVTPENDPLNVFQDMPIHDPFAIPNQLLVWAAELRFESAQQRMYKIRFKLSMYGEMKSKIKRCFYIGKYKRVPVSGLQLAILRASPRRYKVLLDDCVEFAKTFCYELLSFSDNGREIEKLVEEQLNKASGSGFSVEVLSRRVRSSGLVGNTFFGGLDASAFLGDVQCPRGVVCVTLVMFLTVYPIVVTLLVLYFKGS</sequence>
<accession>A0A8B7Z104</accession>
<proteinExistence type="predicted"/>
<dbReference type="OMA" id="TELCFES"/>
<keyword evidence="1" id="KW-0472">Membrane</keyword>
<evidence type="ECO:0000256" key="1">
    <source>
        <dbReference type="SAM" id="Phobius"/>
    </source>
</evidence>
<feature type="transmembrane region" description="Helical" evidence="1">
    <location>
        <begin position="363"/>
        <end position="383"/>
    </location>
</feature>
<protein>
    <submittedName>
        <fullName evidence="3">Uncharacterized protein LOC110982764 isoform X1</fullName>
    </submittedName>
</protein>
<dbReference type="KEGG" id="aplc:110982764"/>
<organism evidence="2 3">
    <name type="scientific">Acanthaster planci</name>
    <name type="common">Crown-of-thorns starfish</name>
    <dbReference type="NCBI Taxonomy" id="133434"/>
    <lineage>
        <taxon>Eukaryota</taxon>
        <taxon>Metazoa</taxon>
        <taxon>Echinodermata</taxon>
        <taxon>Eleutherozoa</taxon>
        <taxon>Asterozoa</taxon>
        <taxon>Asteroidea</taxon>
        <taxon>Valvatacea</taxon>
        <taxon>Valvatida</taxon>
        <taxon>Acanthasteridae</taxon>
        <taxon>Acanthaster</taxon>
    </lineage>
</organism>
<reference evidence="3" key="1">
    <citation type="submission" date="2025-08" db="UniProtKB">
        <authorList>
            <consortium name="RefSeq"/>
        </authorList>
    </citation>
    <scope>IDENTIFICATION</scope>
</reference>
<dbReference type="GeneID" id="110982764"/>
<dbReference type="Proteomes" id="UP000694845">
    <property type="component" value="Unplaced"/>
</dbReference>
<keyword evidence="2" id="KW-1185">Reference proteome</keyword>
<keyword evidence="1" id="KW-0812">Transmembrane</keyword>
<dbReference type="RefSeq" id="XP_022097096.1">
    <property type="nucleotide sequence ID" value="XM_022241404.1"/>
</dbReference>
<dbReference type="AlphaFoldDB" id="A0A8B7Z104"/>
<dbReference type="OrthoDB" id="5964095at2759"/>
<evidence type="ECO:0000313" key="3">
    <source>
        <dbReference type="RefSeq" id="XP_022097096.1"/>
    </source>
</evidence>
<name>A0A8B7Z104_ACAPL</name>